<dbReference type="Proteomes" id="UP000677265">
    <property type="component" value="Unassembled WGS sequence"/>
</dbReference>
<name>A0A942YAB4_9BACI</name>
<dbReference type="PANTHER" id="PTHR43384:SF13">
    <property type="entry name" value="SLR0110 PROTEIN"/>
    <property type="match status" value="1"/>
</dbReference>
<dbReference type="InterPro" id="IPR025669">
    <property type="entry name" value="AAA_dom"/>
</dbReference>
<organism evidence="2">
    <name type="scientific">Neobacillus citreus</name>
    <dbReference type="NCBI Taxonomy" id="2833578"/>
    <lineage>
        <taxon>Bacteria</taxon>
        <taxon>Bacillati</taxon>
        <taxon>Bacillota</taxon>
        <taxon>Bacilli</taxon>
        <taxon>Bacillales</taxon>
        <taxon>Bacillaceae</taxon>
        <taxon>Neobacillus</taxon>
    </lineage>
</organism>
<dbReference type="GO" id="GO:0016887">
    <property type="term" value="F:ATP hydrolysis activity"/>
    <property type="evidence" value="ECO:0007669"/>
    <property type="project" value="TreeGrafter"/>
</dbReference>
<dbReference type="EMBL" id="JAGYPE010000004">
    <property type="protein sequence ID" value="MBS4184387.1"/>
    <property type="molecule type" value="Genomic_DNA"/>
</dbReference>
<dbReference type="GO" id="GO:0009898">
    <property type="term" value="C:cytoplasmic side of plasma membrane"/>
    <property type="evidence" value="ECO:0007669"/>
    <property type="project" value="TreeGrafter"/>
</dbReference>
<gene>
    <name evidence="3" type="ORF">KHB02_019075</name>
    <name evidence="2" type="ORF">KHB02_23620</name>
</gene>
<feature type="domain" description="AAA" evidence="1">
    <location>
        <begin position="138"/>
        <end position="287"/>
    </location>
</feature>
<evidence type="ECO:0000313" key="2">
    <source>
        <dbReference type="EMBL" id="MBS4184387.1"/>
    </source>
</evidence>
<protein>
    <submittedName>
        <fullName evidence="2">AAA family ATPase</fullName>
    </submittedName>
</protein>
<comment type="caution">
    <text evidence="2">The sequence shown here is derived from an EMBL/GenBank/DDBJ whole genome shotgun (WGS) entry which is preliminary data.</text>
</comment>
<evidence type="ECO:0000259" key="1">
    <source>
        <dbReference type="Pfam" id="PF13614"/>
    </source>
</evidence>
<dbReference type="EMBL" id="JAGYPE020000039">
    <property type="protein sequence ID" value="MCH6267627.1"/>
    <property type="molecule type" value="Genomic_DNA"/>
</dbReference>
<evidence type="ECO:0000313" key="3">
    <source>
        <dbReference type="EMBL" id="MCH6267627.1"/>
    </source>
</evidence>
<dbReference type="GO" id="GO:0051782">
    <property type="term" value="P:negative regulation of cell division"/>
    <property type="evidence" value="ECO:0007669"/>
    <property type="project" value="TreeGrafter"/>
</dbReference>
<reference evidence="2" key="1">
    <citation type="submission" date="2021-05" db="EMBL/GenBank/DDBJ databases">
        <title>Novel Bacillus species.</title>
        <authorList>
            <person name="Liu G."/>
        </authorList>
    </citation>
    <scope>NUCLEOTIDE SEQUENCE</scope>
    <source>
        <strain evidence="2 4">FJAT-50051</strain>
    </source>
</reference>
<dbReference type="SUPFAM" id="SSF52540">
    <property type="entry name" value="P-loop containing nucleoside triphosphate hydrolases"/>
    <property type="match status" value="1"/>
</dbReference>
<dbReference type="InterPro" id="IPR027417">
    <property type="entry name" value="P-loop_NTPase"/>
</dbReference>
<dbReference type="InterPro" id="IPR050625">
    <property type="entry name" value="ParA/MinD_ATPase"/>
</dbReference>
<dbReference type="RefSeq" id="WP_213144269.1">
    <property type="nucleotide sequence ID" value="NZ_JAGYPE020000039.1"/>
</dbReference>
<dbReference type="GO" id="GO:0005829">
    <property type="term" value="C:cytosol"/>
    <property type="evidence" value="ECO:0007669"/>
    <property type="project" value="TreeGrafter"/>
</dbReference>
<proteinExistence type="predicted"/>
<dbReference type="GO" id="GO:0005524">
    <property type="term" value="F:ATP binding"/>
    <property type="evidence" value="ECO:0007669"/>
    <property type="project" value="TreeGrafter"/>
</dbReference>
<dbReference type="Gene3D" id="3.40.50.2300">
    <property type="match status" value="1"/>
</dbReference>
<keyword evidence="4" id="KW-1185">Reference proteome</keyword>
<dbReference type="AlphaFoldDB" id="A0A942YAB4"/>
<evidence type="ECO:0000313" key="4">
    <source>
        <dbReference type="Proteomes" id="UP000677265"/>
    </source>
</evidence>
<sequence length="394" mass="44576">MSINWVYFSDIESPPGEIKKILEKQQYHFLSVQRIEMLHPLLKGNTKSVLFLEANTRFNVYDLCQEISALYPYVYIILIVPEESENLKSAMLNGASDTLRSNYDIGELSEAVAHAKKFMHHRATMEPGTVSLLIEKCRVIAVSSPKGGVGRTVLTVNLAVAFAKMGKKVAVIDGNLQFGEVGIYYNVKPKRTIYEWVKEGYARPNYSINQYMTLVDGSVSVLAAPLRPEFFEGISEKHMTEAIDEAKKIFDIILIDMPVYLSEIHLRCLDLTDDILLLAINEIPGLRLCQLYLDTLESINLKDKVKLVLNRYSKGQGLEMKKIKEILSIDVYHTLPDQFNIVSSSIKTGQPYLLSNPRSTIGKAVLQLTEKLSEQKSDGLIEVKKEKKWFHVGK</sequence>
<dbReference type="Gene3D" id="3.40.50.300">
    <property type="entry name" value="P-loop containing nucleotide triphosphate hydrolases"/>
    <property type="match status" value="1"/>
</dbReference>
<dbReference type="Pfam" id="PF13614">
    <property type="entry name" value="AAA_31"/>
    <property type="match status" value="1"/>
</dbReference>
<accession>A0A942YAB4</accession>
<dbReference type="PANTHER" id="PTHR43384">
    <property type="entry name" value="SEPTUM SITE-DETERMINING PROTEIN MIND HOMOLOG, CHLOROPLASTIC-RELATED"/>
    <property type="match status" value="1"/>
</dbReference>